<accession>A0A9P0AWF1</accession>
<organism evidence="2 3">
    <name type="scientific">Brassicogethes aeneus</name>
    <name type="common">Rape pollen beetle</name>
    <name type="synonym">Meligethes aeneus</name>
    <dbReference type="NCBI Taxonomy" id="1431903"/>
    <lineage>
        <taxon>Eukaryota</taxon>
        <taxon>Metazoa</taxon>
        <taxon>Ecdysozoa</taxon>
        <taxon>Arthropoda</taxon>
        <taxon>Hexapoda</taxon>
        <taxon>Insecta</taxon>
        <taxon>Pterygota</taxon>
        <taxon>Neoptera</taxon>
        <taxon>Endopterygota</taxon>
        <taxon>Coleoptera</taxon>
        <taxon>Polyphaga</taxon>
        <taxon>Cucujiformia</taxon>
        <taxon>Nitidulidae</taxon>
        <taxon>Meligethinae</taxon>
        <taxon>Brassicogethes</taxon>
    </lineage>
</organism>
<name>A0A9P0AWF1_BRAAE</name>
<dbReference type="GO" id="GO:1990404">
    <property type="term" value="F:NAD+-protein mono-ADP-ribosyltransferase activity"/>
    <property type="evidence" value="ECO:0007669"/>
    <property type="project" value="TreeGrafter"/>
</dbReference>
<dbReference type="GO" id="GO:0005634">
    <property type="term" value="C:nucleus"/>
    <property type="evidence" value="ECO:0007669"/>
    <property type="project" value="TreeGrafter"/>
</dbReference>
<dbReference type="Pfam" id="PF00644">
    <property type="entry name" value="PARP"/>
    <property type="match status" value="1"/>
</dbReference>
<dbReference type="PANTHER" id="PTHR45740">
    <property type="entry name" value="POLY [ADP-RIBOSE] POLYMERASE"/>
    <property type="match status" value="1"/>
</dbReference>
<dbReference type="GO" id="GO:0003950">
    <property type="term" value="F:NAD+ poly-ADP-ribosyltransferase activity"/>
    <property type="evidence" value="ECO:0007669"/>
    <property type="project" value="InterPro"/>
</dbReference>
<protein>
    <recommendedName>
        <fullName evidence="1">PARP catalytic domain-containing protein</fullName>
    </recommendedName>
</protein>
<dbReference type="Gene3D" id="3.90.228.10">
    <property type="match status" value="1"/>
</dbReference>
<feature type="domain" description="PARP catalytic" evidence="1">
    <location>
        <begin position="104"/>
        <end position="234"/>
    </location>
</feature>
<sequence>MTPQRPVLPATDVKIERHLYFNLTNSKKVVYLLVPKMNDLVEGFQNLYLTSRSVEGPKVIRKNEAFLRNLLELAPEFKTWTNQTFDKPFHLVLGYYPYVNREYDASNTSKRNPYYKLKHVFRVENPFILAQYHLKKVQLEERNNAVMHYNYFHGTKGENLEPICLNNFNWRKVRKGKFGRGVSFSPRSDYSKHSTRRFNISIAPVLQNSLLAINPIEQQFNAMFLCKVLQGKCHVGAPFIDVPLNQCDTTTNGKGTVFVKYEDFEYCPQYIILMNSAKNPNWVVKKINYHLFDNYINLD</sequence>
<dbReference type="OrthoDB" id="6133115at2759"/>
<dbReference type="SUPFAM" id="SSF56399">
    <property type="entry name" value="ADP-ribosylation"/>
    <property type="match status" value="1"/>
</dbReference>
<dbReference type="EMBL" id="OV121142">
    <property type="protein sequence ID" value="CAH0549523.1"/>
    <property type="molecule type" value="Genomic_DNA"/>
</dbReference>
<evidence type="ECO:0000259" key="1">
    <source>
        <dbReference type="Pfam" id="PF00644"/>
    </source>
</evidence>
<proteinExistence type="predicted"/>
<evidence type="ECO:0000313" key="3">
    <source>
        <dbReference type="Proteomes" id="UP001154078"/>
    </source>
</evidence>
<keyword evidence="3" id="KW-1185">Reference proteome</keyword>
<dbReference type="InterPro" id="IPR051712">
    <property type="entry name" value="ARTD-AVP"/>
</dbReference>
<dbReference type="PANTHER" id="PTHR45740:SF2">
    <property type="entry name" value="POLY [ADP-RIBOSE] POLYMERASE"/>
    <property type="match status" value="1"/>
</dbReference>
<gene>
    <name evidence="2" type="ORF">MELIAE_LOCUS2640</name>
</gene>
<dbReference type="AlphaFoldDB" id="A0A9P0AWF1"/>
<reference evidence="2" key="1">
    <citation type="submission" date="2021-12" db="EMBL/GenBank/DDBJ databases">
        <authorList>
            <person name="King R."/>
        </authorList>
    </citation>
    <scope>NUCLEOTIDE SEQUENCE</scope>
</reference>
<dbReference type="Proteomes" id="UP001154078">
    <property type="component" value="Chromosome 11"/>
</dbReference>
<evidence type="ECO:0000313" key="2">
    <source>
        <dbReference type="EMBL" id="CAH0549523.1"/>
    </source>
</evidence>
<dbReference type="InterPro" id="IPR012317">
    <property type="entry name" value="Poly(ADP-ribose)pol_cat_dom"/>
</dbReference>